<keyword evidence="4" id="KW-1185">Reference proteome</keyword>
<comment type="caution">
    <text evidence="3">The sequence shown here is derived from an EMBL/GenBank/DDBJ whole genome shotgun (WGS) entry which is preliminary data.</text>
</comment>
<gene>
    <name evidence="3" type="ORF">IC235_10880</name>
</gene>
<dbReference type="RefSeq" id="WP_191005206.1">
    <property type="nucleotide sequence ID" value="NZ_JACXAD010000010.1"/>
</dbReference>
<feature type="domain" description="Secretion system C-terminal sorting" evidence="2">
    <location>
        <begin position="191"/>
        <end position="265"/>
    </location>
</feature>
<name>A0A927BCR1_9BACT</name>
<dbReference type="EMBL" id="JACXAD010000010">
    <property type="protein sequence ID" value="MBD2768397.1"/>
    <property type="molecule type" value="Genomic_DNA"/>
</dbReference>
<protein>
    <submittedName>
        <fullName evidence="3">T9SS type A sorting domain-containing protein</fullName>
    </submittedName>
</protein>
<evidence type="ECO:0000259" key="2">
    <source>
        <dbReference type="Pfam" id="PF18962"/>
    </source>
</evidence>
<reference evidence="3" key="1">
    <citation type="submission" date="2020-09" db="EMBL/GenBank/DDBJ databases">
        <authorList>
            <person name="Kim M.K."/>
        </authorList>
    </citation>
    <scope>NUCLEOTIDE SEQUENCE</scope>
    <source>
        <strain evidence="3">BT664</strain>
    </source>
</reference>
<evidence type="ECO:0000256" key="1">
    <source>
        <dbReference type="SAM" id="SignalP"/>
    </source>
</evidence>
<dbReference type="Pfam" id="PF18962">
    <property type="entry name" value="Por_Secre_tail"/>
    <property type="match status" value="1"/>
</dbReference>
<dbReference type="NCBIfam" id="TIGR04183">
    <property type="entry name" value="Por_Secre_tail"/>
    <property type="match status" value="1"/>
</dbReference>
<organism evidence="3 4">
    <name type="scientific">Hymenobacter montanus</name>
    <dbReference type="NCBI Taxonomy" id="2771359"/>
    <lineage>
        <taxon>Bacteria</taxon>
        <taxon>Pseudomonadati</taxon>
        <taxon>Bacteroidota</taxon>
        <taxon>Cytophagia</taxon>
        <taxon>Cytophagales</taxon>
        <taxon>Hymenobacteraceae</taxon>
        <taxon>Hymenobacter</taxon>
    </lineage>
</organism>
<feature type="chain" id="PRO_5037848198" evidence="1">
    <location>
        <begin position="21"/>
        <end position="267"/>
    </location>
</feature>
<proteinExistence type="predicted"/>
<dbReference type="Proteomes" id="UP000612233">
    <property type="component" value="Unassembled WGS sequence"/>
</dbReference>
<evidence type="ECO:0000313" key="3">
    <source>
        <dbReference type="EMBL" id="MBD2768397.1"/>
    </source>
</evidence>
<sequence length="267" mass="29156">MKHFLLSLALLVVGTASAQAQVTLEKRYAGYLETIKLSDGSVKYYVPSSSSPQLRIYNQDHSIFRTITVPAVAGVTLRYIQGVTDKLFNQDGALEYVAFYNDVDPTTFVEKDVMRVWNESGGLLAAGDTAEFAQFYNTPTGTKMLISGATRTSSIFGGGPYIEVTRVYALGGTYTPLRTQVGATEALAQPYPNPTNELIQLPYAIAQGQVGTLRVLDAAGRVVVHYQVDNHTNHLLLRTDRLPAGVYTYTIETTSGVSAGRRFVVQK</sequence>
<accession>A0A927BCR1</accession>
<dbReference type="InterPro" id="IPR026444">
    <property type="entry name" value="Secre_tail"/>
</dbReference>
<keyword evidence="1" id="KW-0732">Signal</keyword>
<dbReference type="AlphaFoldDB" id="A0A927BCR1"/>
<evidence type="ECO:0000313" key="4">
    <source>
        <dbReference type="Proteomes" id="UP000612233"/>
    </source>
</evidence>
<feature type="signal peptide" evidence="1">
    <location>
        <begin position="1"/>
        <end position="20"/>
    </location>
</feature>